<accession>A0A2P2E9H0</accession>
<sequence>MRSRIGCAVQDDTLLWMFISTWNRFGESSVSPKRMVEFEGDIWVVKCRFSSKTDRTATQQSCALDHPGVARTIEVAVWWPERAPKRFQTKTHSKRCPPRRSAAQSGDLVVHVRSSPGSFEGPNLQRFIHPNAALGLQDGFRIFATADRDLHDRQTHDGQNKSLATSNRCPGLKTGPSPNP</sequence>
<evidence type="ECO:0000256" key="1">
    <source>
        <dbReference type="SAM" id="MobiDB-lite"/>
    </source>
</evidence>
<name>A0A2P2E9H0_9PROT</name>
<comment type="caution">
    <text evidence="2">The sequence shown here is derived from an EMBL/GenBank/DDBJ whole genome shotgun (WGS) entry which is preliminary data.</text>
</comment>
<dbReference type="AlphaFoldDB" id="A0A2P2E9H0"/>
<organism evidence="2 3">
    <name type="scientific">Candidatus Phycosocius bacilliformis</name>
    <dbReference type="NCBI Taxonomy" id="1445552"/>
    <lineage>
        <taxon>Bacteria</taxon>
        <taxon>Pseudomonadati</taxon>
        <taxon>Pseudomonadota</taxon>
        <taxon>Alphaproteobacteria</taxon>
        <taxon>Caulobacterales</taxon>
        <taxon>Caulobacterales incertae sedis</taxon>
        <taxon>Candidatus Phycosocius</taxon>
    </lineage>
</organism>
<evidence type="ECO:0000313" key="2">
    <source>
        <dbReference type="EMBL" id="GBF57716.1"/>
    </source>
</evidence>
<dbReference type="EMBL" id="BFBR01000003">
    <property type="protein sequence ID" value="GBF57716.1"/>
    <property type="molecule type" value="Genomic_DNA"/>
</dbReference>
<feature type="compositionally biased region" description="Basic residues" evidence="1">
    <location>
        <begin position="88"/>
        <end position="98"/>
    </location>
</feature>
<evidence type="ECO:0000313" key="3">
    <source>
        <dbReference type="Proteomes" id="UP000245086"/>
    </source>
</evidence>
<reference evidence="2 3" key="1">
    <citation type="journal article" date="2018" name="Genome Announc.">
        <title>Draft Genome Sequence of "Candidatus Phycosocius bacilliformis," an Alphaproteobacterial Ectosymbiont of the Hydrocarbon-Producing Green Alga Botryococcus braunii.</title>
        <authorList>
            <person name="Tanabe Y."/>
            <person name="Yamaguchi H."/>
            <person name="Watanabe M.M."/>
        </authorList>
    </citation>
    <scope>NUCLEOTIDE SEQUENCE [LARGE SCALE GENOMIC DNA]</scope>
    <source>
        <strain evidence="2 3">BOTRYCO-2</strain>
    </source>
</reference>
<feature type="region of interest" description="Disordered" evidence="1">
    <location>
        <begin position="151"/>
        <end position="180"/>
    </location>
</feature>
<gene>
    <name evidence="2" type="ORF">PbB2_01385</name>
</gene>
<protein>
    <submittedName>
        <fullName evidence="2">Uncharacterized protein</fullName>
    </submittedName>
</protein>
<feature type="region of interest" description="Disordered" evidence="1">
    <location>
        <begin position="88"/>
        <end position="108"/>
    </location>
</feature>
<proteinExistence type="predicted"/>
<keyword evidence="3" id="KW-1185">Reference proteome</keyword>
<dbReference type="Proteomes" id="UP000245086">
    <property type="component" value="Unassembled WGS sequence"/>
</dbReference>